<dbReference type="InterPro" id="IPR036388">
    <property type="entry name" value="WH-like_DNA-bd_sf"/>
</dbReference>
<dbReference type="PANTHER" id="PTHR30346:SF17">
    <property type="entry name" value="LYSR FAMILY TRANSCRIPTIONAL REGULATOR"/>
    <property type="match status" value="1"/>
</dbReference>
<evidence type="ECO:0000259" key="5">
    <source>
        <dbReference type="PROSITE" id="PS50931"/>
    </source>
</evidence>
<gene>
    <name evidence="6" type="ORF">N9A08_03635</name>
</gene>
<dbReference type="Proteomes" id="UP001063368">
    <property type="component" value="Chromosome"/>
</dbReference>
<evidence type="ECO:0000256" key="3">
    <source>
        <dbReference type="ARBA" id="ARBA00023125"/>
    </source>
</evidence>
<name>A0ABY6FU89_9MICC</name>
<dbReference type="Gene3D" id="1.10.10.10">
    <property type="entry name" value="Winged helix-like DNA-binding domain superfamily/Winged helix DNA-binding domain"/>
    <property type="match status" value="1"/>
</dbReference>
<evidence type="ECO:0000256" key="2">
    <source>
        <dbReference type="ARBA" id="ARBA00023015"/>
    </source>
</evidence>
<dbReference type="InterPro" id="IPR000847">
    <property type="entry name" value="LysR_HTH_N"/>
</dbReference>
<sequence>MELRQLKYFVRTVESGTISGAAVELHMTQPALSRQLADLEKELGGPLLQRTPRGVSPTSLGLAIKAHADGILAQVDRTPELVRLAASKSSLVRVGAPPGMPHDWFQRAVRAVSSAGLDVHFSLYEGSSDEQARLLRSGDIDLALLHTMPADGINHQHLFIQPLGAAVRPSSPLNTRAVLGLEDLHELTVMAHAAGEIRVQEVKLRSAAEAEGIRTHWVFRRFSHHSVLIADLAGADAALTTEASARTNFSGWKWIPLAAKDASGRPLQVETWAAWKPASAPELRRIASLFRTAAAEEAKA</sequence>
<dbReference type="Pfam" id="PF00126">
    <property type="entry name" value="HTH_1"/>
    <property type="match status" value="1"/>
</dbReference>
<keyword evidence="4" id="KW-0804">Transcription</keyword>
<accession>A0ABY6FU89</accession>
<protein>
    <submittedName>
        <fullName evidence="6">LysR family transcriptional regulator</fullName>
    </submittedName>
</protein>
<keyword evidence="7" id="KW-1185">Reference proteome</keyword>
<dbReference type="EMBL" id="CP106856">
    <property type="protein sequence ID" value="UYB36777.1"/>
    <property type="molecule type" value="Genomic_DNA"/>
</dbReference>
<keyword evidence="3" id="KW-0238">DNA-binding</keyword>
<feature type="domain" description="HTH lysR-type" evidence="5">
    <location>
        <begin position="1"/>
        <end position="58"/>
    </location>
</feature>
<dbReference type="SUPFAM" id="SSF53850">
    <property type="entry name" value="Periplasmic binding protein-like II"/>
    <property type="match status" value="1"/>
</dbReference>
<evidence type="ECO:0000313" key="6">
    <source>
        <dbReference type="EMBL" id="UYB36777.1"/>
    </source>
</evidence>
<dbReference type="SUPFAM" id="SSF46785">
    <property type="entry name" value="Winged helix' DNA-binding domain"/>
    <property type="match status" value="1"/>
</dbReference>
<evidence type="ECO:0000313" key="7">
    <source>
        <dbReference type="Proteomes" id="UP001063368"/>
    </source>
</evidence>
<comment type="similarity">
    <text evidence="1">Belongs to the LysR transcriptional regulatory family.</text>
</comment>
<dbReference type="InterPro" id="IPR036390">
    <property type="entry name" value="WH_DNA-bd_sf"/>
</dbReference>
<dbReference type="PANTHER" id="PTHR30346">
    <property type="entry name" value="TRANSCRIPTIONAL DUAL REGULATOR HCAR-RELATED"/>
    <property type="match status" value="1"/>
</dbReference>
<reference evidence="6" key="1">
    <citation type="submission" date="2022-09" db="EMBL/GenBank/DDBJ databases">
        <authorList>
            <person name="Li D."/>
            <person name="Cheng J."/>
            <person name="Li Y."/>
        </authorList>
    </citation>
    <scope>NUCLEOTIDE SEQUENCE</scope>
    <source>
        <strain evidence="6">DL</strain>
    </source>
</reference>
<dbReference type="Gene3D" id="3.40.190.10">
    <property type="entry name" value="Periplasmic binding protein-like II"/>
    <property type="match status" value="2"/>
</dbReference>
<keyword evidence="2" id="KW-0805">Transcription regulation</keyword>
<dbReference type="PROSITE" id="PS50931">
    <property type="entry name" value="HTH_LYSR"/>
    <property type="match status" value="1"/>
</dbReference>
<dbReference type="InterPro" id="IPR005119">
    <property type="entry name" value="LysR_subst-bd"/>
</dbReference>
<proteinExistence type="inferred from homology"/>
<organism evidence="6 7">
    <name type="scientific">Arthrobacter koreensis</name>
    <dbReference type="NCBI Taxonomy" id="199136"/>
    <lineage>
        <taxon>Bacteria</taxon>
        <taxon>Bacillati</taxon>
        <taxon>Actinomycetota</taxon>
        <taxon>Actinomycetes</taxon>
        <taxon>Micrococcales</taxon>
        <taxon>Micrococcaceae</taxon>
        <taxon>Arthrobacter</taxon>
    </lineage>
</organism>
<evidence type="ECO:0000256" key="1">
    <source>
        <dbReference type="ARBA" id="ARBA00009437"/>
    </source>
</evidence>
<dbReference type="PRINTS" id="PR00039">
    <property type="entry name" value="HTHLYSR"/>
</dbReference>
<dbReference type="RefSeq" id="WP_091607399.1">
    <property type="nucleotide sequence ID" value="NZ_CECE01000008.1"/>
</dbReference>
<evidence type="ECO:0000256" key="4">
    <source>
        <dbReference type="ARBA" id="ARBA00023163"/>
    </source>
</evidence>
<dbReference type="Pfam" id="PF03466">
    <property type="entry name" value="LysR_substrate"/>
    <property type="match status" value="1"/>
</dbReference>